<evidence type="ECO:0000313" key="6">
    <source>
        <dbReference type="Proteomes" id="UP001164705"/>
    </source>
</evidence>
<gene>
    <name evidence="5" type="ORF">N7U66_01120</name>
</gene>
<dbReference type="Pfam" id="PF00005">
    <property type="entry name" value="ABC_tran"/>
    <property type="match status" value="1"/>
</dbReference>
<dbReference type="GO" id="GO:0016887">
    <property type="term" value="F:ATP hydrolysis activity"/>
    <property type="evidence" value="ECO:0007669"/>
    <property type="project" value="InterPro"/>
</dbReference>
<dbReference type="InterPro" id="IPR003439">
    <property type="entry name" value="ABC_transporter-like_ATP-bd"/>
</dbReference>
<proteinExistence type="predicted"/>
<evidence type="ECO:0000256" key="1">
    <source>
        <dbReference type="ARBA" id="ARBA00022448"/>
    </source>
</evidence>
<dbReference type="PANTHER" id="PTHR45772">
    <property type="entry name" value="CONSERVED COMPONENT OF ABC TRANSPORTER FOR NATURAL AMINO ACIDS-RELATED"/>
    <property type="match status" value="1"/>
</dbReference>
<dbReference type="InterPro" id="IPR051120">
    <property type="entry name" value="ABC_AA/LPS_Transport"/>
</dbReference>
<reference evidence="5" key="1">
    <citation type="submission" date="2022-11" db="EMBL/GenBank/DDBJ databases">
        <title>Lacinutrix neustonica HL-RS19T sp. nov., isolated from the surface microlayer sample of brackish Lake Shihwa.</title>
        <authorList>
            <person name="Choi J.Y."/>
            <person name="Hwang C.Y."/>
        </authorList>
    </citation>
    <scope>NUCLEOTIDE SEQUENCE</scope>
    <source>
        <strain evidence="5">HL-RS19</strain>
    </source>
</reference>
<dbReference type="Gene3D" id="3.40.50.300">
    <property type="entry name" value="P-loop containing nucleotide triphosphate hydrolases"/>
    <property type="match status" value="1"/>
</dbReference>
<evidence type="ECO:0000256" key="2">
    <source>
        <dbReference type="ARBA" id="ARBA00022741"/>
    </source>
</evidence>
<dbReference type="GO" id="GO:0005524">
    <property type="term" value="F:ATP binding"/>
    <property type="evidence" value="ECO:0007669"/>
    <property type="project" value="UniProtKB-KW"/>
</dbReference>
<keyword evidence="6" id="KW-1185">Reference proteome</keyword>
<organism evidence="5 6">
    <name type="scientific">Lacinutrix neustonica</name>
    <dbReference type="NCBI Taxonomy" id="2980107"/>
    <lineage>
        <taxon>Bacteria</taxon>
        <taxon>Pseudomonadati</taxon>
        <taxon>Bacteroidota</taxon>
        <taxon>Flavobacteriia</taxon>
        <taxon>Flavobacteriales</taxon>
        <taxon>Flavobacteriaceae</taxon>
        <taxon>Lacinutrix</taxon>
    </lineage>
</organism>
<accession>A0A9E8MZZ9</accession>
<evidence type="ECO:0000313" key="5">
    <source>
        <dbReference type="EMBL" id="WAC03970.1"/>
    </source>
</evidence>
<dbReference type="GO" id="GO:0005886">
    <property type="term" value="C:plasma membrane"/>
    <property type="evidence" value="ECO:0007669"/>
    <property type="project" value="TreeGrafter"/>
</dbReference>
<dbReference type="Proteomes" id="UP001164705">
    <property type="component" value="Chromosome"/>
</dbReference>
<dbReference type="InterPro" id="IPR027417">
    <property type="entry name" value="P-loop_NTPase"/>
</dbReference>
<keyword evidence="2" id="KW-0547">Nucleotide-binding</keyword>
<name>A0A9E8MZZ9_9FLAO</name>
<dbReference type="KEGG" id="lnu:N7U66_01120"/>
<dbReference type="RefSeq" id="WP_267678608.1">
    <property type="nucleotide sequence ID" value="NZ_CP113088.1"/>
</dbReference>
<sequence>MPQKHFLPTSVKIETIIKLFLGKKQAHALISHDFIVPFLTKTSQQLSAGQRRIIEILLIIHSKSEFILLDEPFNGLSPILKEYIVACILEAKKAKGIIITDHDYENVLNLADKVVFLKDGFLREIKNRGQLLEFGYFVRIN</sequence>
<keyword evidence="1" id="KW-0813">Transport</keyword>
<dbReference type="CDD" id="cd00267">
    <property type="entry name" value="ABC_ATPase"/>
    <property type="match status" value="1"/>
</dbReference>
<evidence type="ECO:0000259" key="4">
    <source>
        <dbReference type="Pfam" id="PF00005"/>
    </source>
</evidence>
<evidence type="ECO:0000256" key="3">
    <source>
        <dbReference type="ARBA" id="ARBA00022840"/>
    </source>
</evidence>
<dbReference type="SUPFAM" id="SSF52540">
    <property type="entry name" value="P-loop containing nucleoside triphosphate hydrolases"/>
    <property type="match status" value="1"/>
</dbReference>
<keyword evidence="3" id="KW-0067">ATP-binding</keyword>
<dbReference type="EMBL" id="CP113088">
    <property type="protein sequence ID" value="WAC03970.1"/>
    <property type="molecule type" value="Genomic_DNA"/>
</dbReference>
<feature type="domain" description="ABC transporter" evidence="4">
    <location>
        <begin position="38"/>
        <end position="74"/>
    </location>
</feature>
<dbReference type="AlphaFoldDB" id="A0A9E8MZZ9"/>
<protein>
    <recommendedName>
        <fullName evidence="4">ABC transporter domain-containing protein</fullName>
    </recommendedName>
</protein>